<keyword evidence="1" id="KW-0808">Transferase</keyword>
<dbReference type="InterPro" id="IPR011009">
    <property type="entry name" value="Kinase-like_dom_sf"/>
</dbReference>
<evidence type="ECO:0000259" key="6">
    <source>
        <dbReference type="PROSITE" id="PS50011"/>
    </source>
</evidence>
<evidence type="ECO:0000256" key="2">
    <source>
        <dbReference type="ARBA" id="ARBA00022741"/>
    </source>
</evidence>
<dbReference type="InterPro" id="IPR025640">
    <property type="entry name" value="GYF_2"/>
</dbReference>
<evidence type="ECO:0000256" key="4">
    <source>
        <dbReference type="ARBA" id="ARBA00022840"/>
    </source>
</evidence>
<name>A0ABS5C451_9BACT</name>
<evidence type="ECO:0000256" key="5">
    <source>
        <dbReference type="SAM" id="Phobius"/>
    </source>
</evidence>
<evidence type="ECO:0000256" key="1">
    <source>
        <dbReference type="ARBA" id="ARBA00022679"/>
    </source>
</evidence>
<comment type="caution">
    <text evidence="7">The sequence shown here is derived from an EMBL/GenBank/DDBJ whole genome shotgun (WGS) entry which is preliminary data.</text>
</comment>
<keyword evidence="5" id="KW-0812">Transmembrane</keyword>
<feature type="domain" description="Protein kinase" evidence="6">
    <location>
        <begin position="109"/>
        <end position="382"/>
    </location>
</feature>
<dbReference type="InterPro" id="IPR008271">
    <property type="entry name" value="Ser/Thr_kinase_AS"/>
</dbReference>
<keyword evidence="3 7" id="KW-0418">Kinase</keyword>
<keyword evidence="2" id="KW-0547">Nucleotide-binding</keyword>
<sequence length="638" mass="67484">MANEWYIDAGGRTDGPLSESELRTRAAAGALRPTDRVSRDRRTWVTAETVPDLTFPHLATIISSSEPPLSVSPPAPRPLTETVVSASNHLLDSSAEESAFVPLDSVPGYELQGTLGTGACGIVYRAVQKKLNRVVALKTVLMARGTTNDVIARFEQEAVSLARLQHPNIVAVYDCGHTEGRAFFAMELLDGEDLSQRLARDGPLDERTAWLVARQTAAALDHAARHGVIHRDVKPANLFLVPPPTGFPLPAGVPMVKVTDFGLALTQRGPDEAESARTTAGLILGTPVYMAPEQFRGGPVDALADMYSLGVTLFHVLAGRIPFDGLTVFDVMAQKSGPPPRLPEPISESTVELVAALMAPDAKDRPASYKDLIARIDALPCLDGSFSGAGFPAARAVPAPAPDVPAPSPRPKRKRWVFAGAAGVFLLSAAAGVAVLTGAFNRPPETAPAKAPATYVAGAQHALFDGKTVLPWSGKNLDIELDGEKKSVLTGRGTVTRALPELPNFSVALDLCPHEVAAVDLVLATADGPPASAAQWLVRLDRVTGAAFGKRAGPTGAFEPVGSAVPLPTAKDRADDGLSPYVQLKYARAGDTLTVWFNRQLLGSTSDAGLRATELRVEVKSGLIRIESASIEELVEQK</sequence>
<dbReference type="PANTHER" id="PTHR43289:SF6">
    <property type="entry name" value="SERINE_THREONINE-PROTEIN KINASE NEKL-3"/>
    <property type="match status" value="1"/>
</dbReference>
<dbReference type="SUPFAM" id="SSF56112">
    <property type="entry name" value="Protein kinase-like (PK-like)"/>
    <property type="match status" value="1"/>
</dbReference>
<dbReference type="PANTHER" id="PTHR43289">
    <property type="entry name" value="MITOGEN-ACTIVATED PROTEIN KINASE KINASE KINASE 20-RELATED"/>
    <property type="match status" value="1"/>
</dbReference>
<keyword evidence="4" id="KW-0067">ATP-binding</keyword>
<dbReference type="CDD" id="cd14014">
    <property type="entry name" value="STKc_PknB_like"/>
    <property type="match status" value="1"/>
</dbReference>
<organism evidence="7 8">
    <name type="scientific">Gemmata palustris</name>
    <dbReference type="NCBI Taxonomy" id="2822762"/>
    <lineage>
        <taxon>Bacteria</taxon>
        <taxon>Pseudomonadati</taxon>
        <taxon>Planctomycetota</taxon>
        <taxon>Planctomycetia</taxon>
        <taxon>Gemmatales</taxon>
        <taxon>Gemmataceae</taxon>
        <taxon>Gemmata</taxon>
    </lineage>
</organism>
<dbReference type="EMBL" id="JAGKQQ010000002">
    <property type="protein sequence ID" value="MBP3960771.1"/>
    <property type="molecule type" value="Genomic_DNA"/>
</dbReference>
<evidence type="ECO:0000256" key="3">
    <source>
        <dbReference type="ARBA" id="ARBA00022777"/>
    </source>
</evidence>
<gene>
    <name evidence="7" type="ORF">J8F10_36585</name>
</gene>
<keyword evidence="5" id="KW-1133">Transmembrane helix</keyword>
<accession>A0ABS5C451</accession>
<dbReference type="SMART" id="SM00220">
    <property type="entry name" value="S_TKc"/>
    <property type="match status" value="1"/>
</dbReference>
<dbReference type="Pfam" id="PF14237">
    <property type="entry name" value="GYF_2"/>
    <property type="match status" value="1"/>
</dbReference>
<reference evidence="7 8" key="1">
    <citation type="submission" date="2021-04" db="EMBL/GenBank/DDBJ databases">
        <authorList>
            <person name="Ivanova A."/>
        </authorList>
    </citation>
    <scope>NUCLEOTIDE SEQUENCE [LARGE SCALE GENOMIC DNA]</scope>
    <source>
        <strain evidence="7 8">G18</strain>
    </source>
</reference>
<proteinExistence type="predicted"/>
<keyword evidence="5" id="KW-0472">Membrane</keyword>
<evidence type="ECO:0000313" key="7">
    <source>
        <dbReference type="EMBL" id="MBP3960771.1"/>
    </source>
</evidence>
<dbReference type="RefSeq" id="WP_210663133.1">
    <property type="nucleotide sequence ID" value="NZ_JAGKQQ010000002.1"/>
</dbReference>
<evidence type="ECO:0000313" key="8">
    <source>
        <dbReference type="Proteomes" id="UP000676565"/>
    </source>
</evidence>
<protein>
    <submittedName>
        <fullName evidence="7">Protein kinase</fullName>
    </submittedName>
</protein>
<dbReference type="InterPro" id="IPR000719">
    <property type="entry name" value="Prot_kinase_dom"/>
</dbReference>
<feature type="transmembrane region" description="Helical" evidence="5">
    <location>
        <begin position="416"/>
        <end position="440"/>
    </location>
</feature>
<dbReference type="Gene3D" id="1.10.510.10">
    <property type="entry name" value="Transferase(Phosphotransferase) domain 1"/>
    <property type="match status" value="1"/>
</dbReference>
<dbReference type="PROSITE" id="PS00108">
    <property type="entry name" value="PROTEIN_KINASE_ST"/>
    <property type="match status" value="1"/>
</dbReference>
<dbReference type="GO" id="GO:0016301">
    <property type="term" value="F:kinase activity"/>
    <property type="evidence" value="ECO:0007669"/>
    <property type="project" value="UniProtKB-KW"/>
</dbReference>
<dbReference type="Pfam" id="PF00069">
    <property type="entry name" value="Pkinase"/>
    <property type="match status" value="1"/>
</dbReference>
<dbReference type="Proteomes" id="UP000676565">
    <property type="component" value="Unassembled WGS sequence"/>
</dbReference>
<keyword evidence="8" id="KW-1185">Reference proteome</keyword>
<dbReference type="PROSITE" id="PS50011">
    <property type="entry name" value="PROTEIN_KINASE_DOM"/>
    <property type="match status" value="1"/>
</dbReference>
<dbReference type="Gene3D" id="3.30.200.20">
    <property type="entry name" value="Phosphorylase Kinase, domain 1"/>
    <property type="match status" value="1"/>
</dbReference>